<sequence>MMWQILLNCHIDLIWQNSLNDKHSFRPSRVFNADEAGVSFVHENNKLITIKGKLQVGKMTSGERGRNVTLMFCMSAIELPFQQPTGGCPLLWMKANPGARINDYTDIDFMGSALTNVENQPTTTAEVADVSATKPPQPPANE</sequence>
<organism evidence="1 2">
    <name type="scientific">Holotrichia oblita</name>
    <name type="common">Chafer beetle</name>
    <dbReference type="NCBI Taxonomy" id="644536"/>
    <lineage>
        <taxon>Eukaryota</taxon>
        <taxon>Metazoa</taxon>
        <taxon>Ecdysozoa</taxon>
        <taxon>Arthropoda</taxon>
        <taxon>Hexapoda</taxon>
        <taxon>Insecta</taxon>
        <taxon>Pterygota</taxon>
        <taxon>Neoptera</taxon>
        <taxon>Endopterygota</taxon>
        <taxon>Coleoptera</taxon>
        <taxon>Polyphaga</taxon>
        <taxon>Scarabaeiformia</taxon>
        <taxon>Scarabaeidae</taxon>
        <taxon>Melolonthinae</taxon>
        <taxon>Holotrichia</taxon>
    </lineage>
</organism>
<accession>A0ACB9THV5</accession>
<proteinExistence type="predicted"/>
<dbReference type="Proteomes" id="UP001056778">
    <property type="component" value="Chromosome 3"/>
</dbReference>
<protein>
    <submittedName>
        <fullName evidence="1">Uncharacterized protein</fullName>
    </submittedName>
</protein>
<evidence type="ECO:0000313" key="1">
    <source>
        <dbReference type="EMBL" id="KAI4466279.1"/>
    </source>
</evidence>
<comment type="caution">
    <text evidence="1">The sequence shown here is derived from an EMBL/GenBank/DDBJ whole genome shotgun (WGS) entry which is preliminary data.</text>
</comment>
<dbReference type="EMBL" id="CM043017">
    <property type="protein sequence ID" value="KAI4466279.1"/>
    <property type="molecule type" value="Genomic_DNA"/>
</dbReference>
<evidence type="ECO:0000313" key="2">
    <source>
        <dbReference type="Proteomes" id="UP001056778"/>
    </source>
</evidence>
<reference evidence="1" key="1">
    <citation type="submission" date="2022-04" db="EMBL/GenBank/DDBJ databases">
        <title>Chromosome-scale genome assembly of Holotrichia oblita Faldermann.</title>
        <authorList>
            <person name="Rongchong L."/>
        </authorList>
    </citation>
    <scope>NUCLEOTIDE SEQUENCE</scope>
    <source>
        <strain evidence="1">81SQS9</strain>
    </source>
</reference>
<gene>
    <name evidence="1" type="ORF">MML48_3g00000995</name>
</gene>
<name>A0ACB9THV5_HOLOL</name>
<keyword evidence="2" id="KW-1185">Reference proteome</keyword>